<protein>
    <recommendedName>
        <fullName evidence="1">Neprosin PEP catalytic domain-containing protein</fullName>
    </recommendedName>
</protein>
<dbReference type="InterPro" id="IPR053168">
    <property type="entry name" value="Glutamic_endopeptidase"/>
</dbReference>
<accession>A0AAD4SSE2</accession>
<feature type="domain" description="Neprosin PEP catalytic" evidence="1">
    <location>
        <begin position="53"/>
        <end position="294"/>
    </location>
</feature>
<dbReference type="Pfam" id="PF03080">
    <property type="entry name" value="Neprosin"/>
    <property type="match status" value="2"/>
</dbReference>
<gene>
    <name evidence="2" type="ORF">MKW98_027294</name>
</gene>
<evidence type="ECO:0000313" key="2">
    <source>
        <dbReference type="EMBL" id="KAI3917375.1"/>
    </source>
</evidence>
<dbReference type="PROSITE" id="PS52045">
    <property type="entry name" value="NEPROSIN_PEP_CD"/>
    <property type="match status" value="1"/>
</dbReference>
<comment type="caution">
    <text evidence="2">The sequence shown here is derived from an EMBL/GenBank/DDBJ whole genome shotgun (WGS) entry which is preliminary data.</text>
</comment>
<name>A0AAD4SSE2_9MAGN</name>
<proteinExistence type="predicted"/>
<dbReference type="InterPro" id="IPR004314">
    <property type="entry name" value="Neprosin"/>
</dbReference>
<keyword evidence="3" id="KW-1185">Reference proteome</keyword>
<dbReference type="Proteomes" id="UP001202328">
    <property type="component" value="Unassembled WGS sequence"/>
</dbReference>
<evidence type="ECO:0000259" key="1">
    <source>
        <dbReference type="PROSITE" id="PS52045"/>
    </source>
</evidence>
<sequence>MSPRSILGETKSKSVSASSIFHGLQRERCPSGTVPIRRITREDLVNVKFFAKKVEPIMQTSVSAEEVILGKKYFGGSASMSIHNLTVDPDQFSTSQIWIVNSTRDEMNGIQFGIMKNPSVVGGNFPRLFGFWIVTNGHQVAGCYNMACQEYGQRSYDVHIRVYRAQGNGHWWLRMGATAEMSEDVGYWPNEIFTLLRSSASVVRYGGIVGSMSQASTPPMGNGFLPQLQDSDTTAYMKLMKYVNEAGASVDLDSYSVRTMNGTVPQCYNIMFAGQIGGDWRNTIVYGGPGGYCN</sequence>
<reference evidence="2" key="1">
    <citation type="submission" date="2022-04" db="EMBL/GenBank/DDBJ databases">
        <title>A functionally conserved STORR gene fusion in Papaver species that diverged 16.8 million years ago.</title>
        <authorList>
            <person name="Catania T."/>
        </authorList>
    </citation>
    <scope>NUCLEOTIDE SEQUENCE</scope>
    <source>
        <strain evidence="2">S-188037</strain>
    </source>
</reference>
<dbReference type="EMBL" id="JAJJMB010008995">
    <property type="protein sequence ID" value="KAI3917375.1"/>
    <property type="molecule type" value="Genomic_DNA"/>
</dbReference>
<dbReference type="PANTHER" id="PTHR31589:SF110">
    <property type="entry name" value="PROTEIN, PUTATIVE (DUF239)-RELATED"/>
    <property type="match status" value="1"/>
</dbReference>
<evidence type="ECO:0000313" key="3">
    <source>
        <dbReference type="Proteomes" id="UP001202328"/>
    </source>
</evidence>
<dbReference type="AlphaFoldDB" id="A0AAD4SSE2"/>
<organism evidence="2 3">
    <name type="scientific">Papaver atlanticum</name>
    <dbReference type="NCBI Taxonomy" id="357466"/>
    <lineage>
        <taxon>Eukaryota</taxon>
        <taxon>Viridiplantae</taxon>
        <taxon>Streptophyta</taxon>
        <taxon>Embryophyta</taxon>
        <taxon>Tracheophyta</taxon>
        <taxon>Spermatophyta</taxon>
        <taxon>Magnoliopsida</taxon>
        <taxon>Ranunculales</taxon>
        <taxon>Papaveraceae</taxon>
        <taxon>Papaveroideae</taxon>
        <taxon>Papaver</taxon>
    </lineage>
</organism>
<dbReference type="PANTHER" id="PTHR31589">
    <property type="entry name" value="PROTEIN, PUTATIVE (DUF239)-RELATED-RELATED"/>
    <property type="match status" value="1"/>
</dbReference>